<evidence type="ECO:0000256" key="2">
    <source>
        <dbReference type="ARBA" id="ARBA00023008"/>
    </source>
</evidence>
<dbReference type="InterPro" id="IPR002227">
    <property type="entry name" value="Tyrosinase_Cu-bd"/>
</dbReference>
<feature type="domain" description="Tyrosinase copper-binding" evidence="3">
    <location>
        <begin position="46"/>
        <end position="63"/>
    </location>
</feature>
<keyword evidence="2" id="KW-0186">Copper</keyword>
<dbReference type="InterPro" id="IPR008922">
    <property type="entry name" value="Di-copper_centre_dom_sf"/>
</dbReference>
<dbReference type="PRINTS" id="PR00092">
    <property type="entry name" value="TYROSINASE"/>
</dbReference>
<dbReference type="AlphaFoldDB" id="A0A4P9XL19"/>
<dbReference type="PANTHER" id="PTHR11474">
    <property type="entry name" value="TYROSINASE FAMILY MEMBER"/>
    <property type="match status" value="1"/>
</dbReference>
<evidence type="ECO:0000256" key="1">
    <source>
        <dbReference type="ARBA" id="ARBA00022723"/>
    </source>
</evidence>
<dbReference type="EMBL" id="KZ992864">
    <property type="protein sequence ID" value="RKP06534.1"/>
    <property type="molecule type" value="Genomic_DNA"/>
</dbReference>
<dbReference type="SUPFAM" id="SSF48056">
    <property type="entry name" value="Di-copper centre-containing domain"/>
    <property type="match status" value="1"/>
</dbReference>
<dbReference type="GO" id="GO:0046872">
    <property type="term" value="F:metal ion binding"/>
    <property type="evidence" value="ECO:0007669"/>
    <property type="project" value="UniProtKB-KW"/>
</dbReference>
<dbReference type="InterPro" id="IPR050316">
    <property type="entry name" value="Tyrosinase/Hemocyanin"/>
</dbReference>
<dbReference type="PROSITE" id="PS00497">
    <property type="entry name" value="TYROSINASE_1"/>
    <property type="match status" value="1"/>
</dbReference>
<evidence type="ECO:0000259" key="3">
    <source>
        <dbReference type="PROSITE" id="PS00497"/>
    </source>
</evidence>
<dbReference type="GO" id="GO:0016491">
    <property type="term" value="F:oxidoreductase activity"/>
    <property type="evidence" value="ECO:0007669"/>
    <property type="project" value="InterPro"/>
</dbReference>
<proteinExistence type="predicted"/>
<reference evidence="5" key="1">
    <citation type="journal article" date="2018" name="Nat. Microbiol.">
        <title>Leveraging single-cell genomics to expand the fungal tree of life.</title>
        <authorList>
            <person name="Ahrendt S.R."/>
            <person name="Quandt C.A."/>
            <person name="Ciobanu D."/>
            <person name="Clum A."/>
            <person name="Salamov A."/>
            <person name="Andreopoulos B."/>
            <person name="Cheng J.F."/>
            <person name="Woyke T."/>
            <person name="Pelin A."/>
            <person name="Henrissat B."/>
            <person name="Reynolds N.K."/>
            <person name="Benny G.L."/>
            <person name="Smith M.E."/>
            <person name="James T.Y."/>
            <person name="Grigoriev I.V."/>
        </authorList>
    </citation>
    <scope>NUCLEOTIDE SEQUENCE [LARGE SCALE GENOMIC DNA]</scope>
    <source>
        <strain evidence="5">RSA 1356</strain>
    </source>
</reference>
<dbReference type="Proteomes" id="UP000271241">
    <property type="component" value="Unassembled WGS sequence"/>
</dbReference>
<organism evidence="4 5">
    <name type="scientific">Thamnocephalis sphaerospora</name>
    <dbReference type="NCBI Taxonomy" id="78915"/>
    <lineage>
        <taxon>Eukaryota</taxon>
        <taxon>Fungi</taxon>
        <taxon>Fungi incertae sedis</taxon>
        <taxon>Zoopagomycota</taxon>
        <taxon>Zoopagomycotina</taxon>
        <taxon>Zoopagomycetes</taxon>
        <taxon>Zoopagales</taxon>
        <taxon>Sigmoideomycetaceae</taxon>
        <taxon>Thamnocephalis</taxon>
    </lineage>
</organism>
<dbReference type="PANTHER" id="PTHR11474:SF126">
    <property type="entry name" value="TYROSINASE-LIKE PROTEIN TYR-1-RELATED"/>
    <property type="match status" value="1"/>
</dbReference>
<name>A0A4P9XL19_9FUNG</name>
<protein>
    <recommendedName>
        <fullName evidence="3">Tyrosinase copper-binding domain-containing protein</fullName>
    </recommendedName>
</protein>
<keyword evidence="1" id="KW-0479">Metal-binding</keyword>
<dbReference type="Gene3D" id="1.10.1280.10">
    <property type="entry name" value="Di-copper center containing domain from catechol oxidase"/>
    <property type="match status" value="1"/>
</dbReference>
<sequence length="209" mass="24274">RQEIRMLDIKQRDAFFVAARTMQNGPQPNRYDEFVRVHHQVTGYAHNGPLFLPWHRAFLYQFERALQDIDPSVTMPYWDWSFDSQLPVMSPVFGADYCGGNGRAGDGCVADGWLASYRPYYPKPDCLRRNFDFSTKTRNAFHSVDAVQQLINTKKTFDSFTRTLENTLHARVHTAIGGQMSTMYSAADILFFLHHGMVDKIWAMWQRTH</sequence>
<dbReference type="OrthoDB" id="6132182at2759"/>
<feature type="non-terminal residue" evidence="4">
    <location>
        <position position="1"/>
    </location>
</feature>
<keyword evidence="5" id="KW-1185">Reference proteome</keyword>
<evidence type="ECO:0000313" key="4">
    <source>
        <dbReference type="EMBL" id="RKP06534.1"/>
    </source>
</evidence>
<evidence type="ECO:0000313" key="5">
    <source>
        <dbReference type="Proteomes" id="UP000271241"/>
    </source>
</evidence>
<accession>A0A4P9XL19</accession>
<dbReference type="Pfam" id="PF00264">
    <property type="entry name" value="Tyrosinase"/>
    <property type="match status" value="1"/>
</dbReference>
<gene>
    <name evidence="4" type="ORF">THASP1DRAFT_6288</name>
</gene>
<feature type="non-terminal residue" evidence="4">
    <location>
        <position position="209"/>
    </location>
</feature>